<keyword evidence="1" id="KW-0472">Membrane</keyword>
<feature type="transmembrane region" description="Helical" evidence="1">
    <location>
        <begin position="37"/>
        <end position="56"/>
    </location>
</feature>
<feature type="transmembrane region" description="Helical" evidence="1">
    <location>
        <begin position="362"/>
        <end position="382"/>
    </location>
</feature>
<proteinExistence type="predicted"/>
<feature type="transmembrane region" description="Helical" evidence="1">
    <location>
        <begin position="415"/>
        <end position="437"/>
    </location>
</feature>
<feature type="transmembrane region" description="Helical" evidence="1">
    <location>
        <begin position="216"/>
        <end position="241"/>
    </location>
</feature>
<protein>
    <submittedName>
        <fullName evidence="2">ABC-2 family transporter protein</fullName>
    </submittedName>
</protein>
<evidence type="ECO:0000256" key="1">
    <source>
        <dbReference type="SAM" id="Phobius"/>
    </source>
</evidence>
<dbReference type="EMBL" id="UGRU01000001">
    <property type="protein sequence ID" value="SUA47447.1"/>
    <property type="molecule type" value="Genomic_DNA"/>
</dbReference>
<feature type="transmembrane region" description="Helical" evidence="1">
    <location>
        <begin position="477"/>
        <end position="501"/>
    </location>
</feature>
<evidence type="ECO:0000313" key="2">
    <source>
        <dbReference type="EMBL" id="SUA47447.1"/>
    </source>
</evidence>
<keyword evidence="1" id="KW-0812">Transmembrane</keyword>
<dbReference type="OrthoDB" id="2014935at2"/>
<name>A0A378X357_9NOCA</name>
<feature type="transmembrane region" description="Helical" evidence="1">
    <location>
        <begin position="98"/>
        <end position="123"/>
    </location>
</feature>
<evidence type="ECO:0000313" key="3">
    <source>
        <dbReference type="Proteomes" id="UP000255082"/>
    </source>
</evidence>
<dbReference type="RefSeq" id="WP_128145503.1">
    <property type="nucleotide sequence ID" value="NZ_JAJFOE010000003.1"/>
</dbReference>
<feature type="transmembrane region" description="Helical" evidence="1">
    <location>
        <begin position="180"/>
        <end position="204"/>
    </location>
</feature>
<feature type="transmembrane region" description="Helical" evidence="1">
    <location>
        <begin position="144"/>
        <end position="168"/>
    </location>
</feature>
<sequence length="553" mass="57266">MAVESLVSGQRNTCQIPLAPERVSARVPMWLAARSTIGGAVIWEAVFGVVTWLEVIQFAKEYPTAADRARLVAMMGTNIGITALFGPSPDIDTPAGYAATHAVGVLGIIGAVWGLLAATRALRGEEDSGRWEVLLAGATTPRRAAAAALAGLGIAWLTLWAVTAAIYAATGRYHDARFSVATALFAAAATAAAAAVFLAVGALCSQLASTRRQTAALAGAVFGMAYLVRVIAYSSTSLRWLRWATPLGWVDETHPFIRSHWPPLLAIAATVTVLVVATIAVAGARHLNTGILPGRDTAPAHTRLLTGTTGLAYRLERGTVLGWGVGLAVGGFIVGLIAKGSADIWANQTGGLFVAIAHARGGAVYLGVSFTIIAFLIAMTAAGQVNATREEEATGRIDHLLARPVARTPWLAQRFVVSVTVLAGLGTTAGVFVWAGTAVTNAGLSFGTLLAAGINVIPVGILVLGIGTLAHGLLPRFAGFVTYTVVAWSFLLEIIGASLGLNHWLLDLSVLHHVSRAPAEAVTWNTGAVLTAVGIAAAAAGAYAFSRRDLQDS</sequence>
<organism evidence="2 3">
    <name type="scientific">Nocardia africana</name>
    <dbReference type="NCBI Taxonomy" id="134964"/>
    <lineage>
        <taxon>Bacteria</taxon>
        <taxon>Bacillati</taxon>
        <taxon>Actinomycetota</taxon>
        <taxon>Actinomycetes</taxon>
        <taxon>Mycobacteriales</taxon>
        <taxon>Nocardiaceae</taxon>
        <taxon>Nocardia</taxon>
    </lineage>
</organism>
<feature type="transmembrane region" description="Helical" evidence="1">
    <location>
        <begin position="521"/>
        <end position="545"/>
    </location>
</feature>
<gene>
    <name evidence="2" type="ORF">NCTC13184_05988</name>
</gene>
<feature type="transmembrane region" description="Helical" evidence="1">
    <location>
        <begin position="261"/>
        <end position="282"/>
    </location>
</feature>
<feature type="transmembrane region" description="Helical" evidence="1">
    <location>
        <begin position="449"/>
        <end position="470"/>
    </location>
</feature>
<feature type="transmembrane region" description="Helical" evidence="1">
    <location>
        <begin position="68"/>
        <end position="86"/>
    </location>
</feature>
<accession>A0A378X357</accession>
<feature type="transmembrane region" description="Helical" evidence="1">
    <location>
        <begin position="320"/>
        <end position="342"/>
    </location>
</feature>
<reference evidence="2 3" key="1">
    <citation type="submission" date="2018-06" db="EMBL/GenBank/DDBJ databases">
        <authorList>
            <consortium name="Pathogen Informatics"/>
            <person name="Doyle S."/>
        </authorList>
    </citation>
    <scope>NUCLEOTIDE SEQUENCE [LARGE SCALE GENOMIC DNA]</scope>
    <source>
        <strain evidence="2 3">NCTC13184</strain>
    </source>
</reference>
<dbReference type="AlphaFoldDB" id="A0A378X357"/>
<dbReference type="Proteomes" id="UP000255082">
    <property type="component" value="Unassembled WGS sequence"/>
</dbReference>
<keyword evidence="1" id="KW-1133">Transmembrane helix</keyword>